<dbReference type="InParanoid" id="A0A0G4EGF1"/>
<protein>
    <submittedName>
        <fullName evidence="2">Uncharacterized protein</fullName>
    </submittedName>
</protein>
<evidence type="ECO:0000313" key="2">
    <source>
        <dbReference type="EMBL" id="CEL94887.1"/>
    </source>
</evidence>
<accession>A0A0G4EGF1</accession>
<feature type="region of interest" description="Disordered" evidence="1">
    <location>
        <begin position="39"/>
        <end position="58"/>
    </location>
</feature>
<evidence type="ECO:0000313" key="3">
    <source>
        <dbReference type="Proteomes" id="UP000041254"/>
    </source>
</evidence>
<organism evidence="2 3">
    <name type="scientific">Vitrella brassicaformis (strain CCMP3155)</name>
    <dbReference type="NCBI Taxonomy" id="1169540"/>
    <lineage>
        <taxon>Eukaryota</taxon>
        <taxon>Sar</taxon>
        <taxon>Alveolata</taxon>
        <taxon>Colpodellida</taxon>
        <taxon>Vitrellaceae</taxon>
        <taxon>Vitrella</taxon>
    </lineage>
</organism>
<dbReference type="AlphaFoldDB" id="A0A0G4EGF1"/>
<evidence type="ECO:0000256" key="1">
    <source>
        <dbReference type="SAM" id="MobiDB-lite"/>
    </source>
</evidence>
<feature type="compositionally biased region" description="Basic and acidic residues" evidence="1">
    <location>
        <begin position="108"/>
        <end position="120"/>
    </location>
</feature>
<feature type="compositionally biased region" description="Low complexity" evidence="1">
    <location>
        <begin position="44"/>
        <end position="53"/>
    </location>
</feature>
<dbReference type="VEuPathDB" id="CryptoDB:Vbra_11716"/>
<feature type="compositionally biased region" description="Gly residues" evidence="1">
    <location>
        <begin position="124"/>
        <end position="143"/>
    </location>
</feature>
<proteinExistence type="predicted"/>
<feature type="compositionally biased region" description="Gly residues" evidence="1">
    <location>
        <begin position="151"/>
        <end position="163"/>
    </location>
</feature>
<dbReference type="Proteomes" id="UP000041254">
    <property type="component" value="Unassembled WGS sequence"/>
</dbReference>
<sequence length="287" mass="28631">MSSLLDKLRRLWPFSLCAGEENLPKQGAEGTLLPVGMRSDAEVSESASASNNNHVQSNGTEEIAAAARPSATTTMHTSHTLGSGAATPNGGGLGAVHESVQQDDDQDDHMRVQEEGKSADDNNIGGGDGGVSGAGAGGGGGGSLVVQQGGMTSGAGPLGGGGNTPANNSQGAGGSGQNDNIDRQIVGHLGDPRTFADMLRASVRAPPVPLGVRPDIARLGMTAPRPVGGNLAGGLGIGGGNYNMGTGSQQTMPPMGGALGGPPLTQLPLVNNQVPLNYNGQARSRYQ</sequence>
<feature type="compositionally biased region" description="Polar residues" evidence="1">
    <location>
        <begin position="70"/>
        <end position="81"/>
    </location>
</feature>
<dbReference type="EMBL" id="CDMY01000227">
    <property type="protein sequence ID" value="CEL94887.1"/>
    <property type="molecule type" value="Genomic_DNA"/>
</dbReference>
<name>A0A0G4EGF1_VITBC</name>
<gene>
    <name evidence="2" type="ORF">Vbra_11716</name>
</gene>
<keyword evidence="3" id="KW-1185">Reference proteome</keyword>
<feature type="region of interest" description="Disordered" evidence="1">
    <location>
        <begin position="66"/>
        <end position="182"/>
    </location>
</feature>
<reference evidence="2 3" key="1">
    <citation type="submission" date="2014-11" db="EMBL/GenBank/DDBJ databases">
        <authorList>
            <person name="Zhu J."/>
            <person name="Qi W."/>
            <person name="Song R."/>
        </authorList>
    </citation>
    <scope>NUCLEOTIDE SEQUENCE [LARGE SCALE GENOMIC DNA]</scope>
</reference>